<dbReference type="Gene3D" id="3.40.50.300">
    <property type="entry name" value="P-loop containing nucleotide triphosphate hydrolases"/>
    <property type="match status" value="1"/>
</dbReference>
<dbReference type="Proteomes" id="UP000253490">
    <property type="component" value="Unassembled WGS sequence"/>
</dbReference>
<feature type="domain" description="Bacterial type II secretion system protein E" evidence="2">
    <location>
        <begin position="68"/>
        <end position="285"/>
    </location>
</feature>
<evidence type="ECO:0000313" key="3">
    <source>
        <dbReference type="EMBL" id="RBP65992.1"/>
    </source>
</evidence>
<name>A0A366IBX6_9FIRM</name>
<dbReference type="InterPro" id="IPR050921">
    <property type="entry name" value="T4SS_GSP_E_ATPase"/>
</dbReference>
<dbReference type="GO" id="GO:0016887">
    <property type="term" value="F:ATP hydrolysis activity"/>
    <property type="evidence" value="ECO:0007669"/>
    <property type="project" value="InterPro"/>
</dbReference>
<dbReference type="SUPFAM" id="SSF52540">
    <property type="entry name" value="P-loop containing nucleoside triphosphate hydrolases"/>
    <property type="match status" value="1"/>
</dbReference>
<dbReference type="NCBIfam" id="TIGR01420">
    <property type="entry name" value="pilT_fam"/>
    <property type="match status" value="1"/>
</dbReference>
<comment type="similarity">
    <text evidence="1">Belongs to the GSP E family.</text>
</comment>
<protein>
    <submittedName>
        <fullName evidence="3">Twitching motility protein PilT</fullName>
    </submittedName>
</protein>
<dbReference type="Gene3D" id="3.30.450.90">
    <property type="match status" value="1"/>
</dbReference>
<evidence type="ECO:0000313" key="4">
    <source>
        <dbReference type="Proteomes" id="UP000253490"/>
    </source>
</evidence>
<comment type="caution">
    <text evidence="3">The sequence shown here is derived from an EMBL/GenBank/DDBJ whole genome shotgun (WGS) entry which is preliminary data.</text>
</comment>
<dbReference type="AlphaFoldDB" id="A0A366IBX6"/>
<dbReference type="PANTHER" id="PTHR30486">
    <property type="entry name" value="TWITCHING MOTILITY PROTEIN PILT"/>
    <property type="match status" value="1"/>
</dbReference>
<dbReference type="CDD" id="cd01131">
    <property type="entry name" value="PilT"/>
    <property type="match status" value="1"/>
</dbReference>
<dbReference type="Pfam" id="PF00437">
    <property type="entry name" value="T2SSE"/>
    <property type="match status" value="1"/>
</dbReference>
<dbReference type="InterPro" id="IPR006321">
    <property type="entry name" value="PilT/PilU"/>
</dbReference>
<reference evidence="3 4" key="1">
    <citation type="submission" date="2018-06" db="EMBL/GenBank/DDBJ databases">
        <title>Genomic Encyclopedia of Type Strains, Phase IV (KMG-IV): sequencing the most valuable type-strain genomes for metagenomic binning, comparative biology and taxonomic classification.</title>
        <authorList>
            <person name="Goeker M."/>
        </authorList>
    </citation>
    <scope>NUCLEOTIDE SEQUENCE [LARGE SCALE GENOMIC DNA]</scope>
    <source>
        <strain evidence="3 4">DSM 22112</strain>
    </source>
</reference>
<dbReference type="InterPro" id="IPR001482">
    <property type="entry name" value="T2SS/T4SS_dom"/>
</dbReference>
<gene>
    <name evidence="3" type="ORF">DES36_106103</name>
</gene>
<evidence type="ECO:0000256" key="1">
    <source>
        <dbReference type="ARBA" id="ARBA00006611"/>
    </source>
</evidence>
<evidence type="ECO:0000259" key="2">
    <source>
        <dbReference type="Pfam" id="PF00437"/>
    </source>
</evidence>
<keyword evidence="4" id="KW-1185">Reference proteome</keyword>
<proteinExistence type="inferred from homology"/>
<sequence length="353" mass="39753">MKKDLLILMDETIKREASDLHITVGVPPMIRVNGKLEYLSDDVYSVEDTQNMVRAIMNEEQFNTLNEKGQIDYSYSNTGKGRFRINAYKQRGSYSIACRLVSFQIPSLEELNLPEVTREFAKFGKGLVLVTGSSGSGKTTTIASLVDIINHERNSHIITLEDPIEYLHRHDKSMVNQREIGNDTTDYPSGLLAALRQDPDIIVIGEIHDVETLSLALKAAETGHLVISSMHIVGAVKTIERIIDIFPPHQQQQARVQLSTVLRGIISQQLIPSQDQNGRIPAVEILLSNTAIRNLIRENKMDQINGAIQMNGKLGMTTMDAYLIDLLNRGKISKENTLFYSMDQENMKNKFIW</sequence>
<accession>A0A366IBX6</accession>
<dbReference type="EMBL" id="QNRX01000006">
    <property type="protein sequence ID" value="RBP65992.1"/>
    <property type="molecule type" value="Genomic_DNA"/>
</dbReference>
<dbReference type="GO" id="GO:0005524">
    <property type="term" value="F:ATP binding"/>
    <property type="evidence" value="ECO:0007669"/>
    <property type="project" value="InterPro"/>
</dbReference>
<organism evidence="3 4">
    <name type="scientific">Alkalibaculum bacchi</name>
    <dbReference type="NCBI Taxonomy" id="645887"/>
    <lineage>
        <taxon>Bacteria</taxon>
        <taxon>Bacillati</taxon>
        <taxon>Bacillota</taxon>
        <taxon>Clostridia</taxon>
        <taxon>Eubacteriales</taxon>
        <taxon>Eubacteriaceae</taxon>
        <taxon>Alkalibaculum</taxon>
    </lineage>
</organism>
<dbReference type="InterPro" id="IPR027417">
    <property type="entry name" value="P-loop_NTPase"/>
</dbReference>
<dbReference type="PANTHER" id="PTHR30486:SF16">
    <property type="entry name" value="TWITCHING MOTILITY PROTEIN PILT"/>
    <property type="match status" value="1"/>
</dbReference>